<accession>A0A1V2A959</accession>
<evidence type="ECO:0000259" key="1">
    <source>
        <dbReference type="Pfam" id="PF20918"/>
    </source>
</evidence>
<dbReference type="EMBL" id="MSFI01000009">
    <property type="protein sequence ID" value="OMP67539.1"/>
    <property type="molecule type" value="Genomic_DNA"/>
</dbReference>
<proteinExistence type="predicted"/>
<dbReference type="RefSeq" id="WP_076764671.1">
    <property type="nucleotide sequence ID" value="NZ_MSFI01000009.1"/>
</dbReference>
<reference evidence="2 3" key="1">
    <citation type="submission" date="2016-12" db="EMBL/GenBank/DDBJ databases">
        <title>Domibacillus sp. SAB 38T whole genome sequencing.</title>
        <authorList>
            <person name="Verma A."/>
            <person name="Ojha A.K."/>
            <person name="Krishnamurthi S."/>
        </authorList>
    </citation>
    <scope>NUCLEOTIDE SEQUENCE [LARGE SCALE GENOMIC DNA]</scope>
    <source>
        <strain evidence="2 3">SAB 38</strain>
    </source>
</reference>
<dbReference type="STRING" id="1714355.BTO28_06220"/>
<gene>
    <name evidence="2" type="ORF">BTO28_06220</name>
</gene>
<dbReference type="Pfam" id="PF20918">
    <property type="entry name" value="SPOCS_spoVID-N"/>
    <property type="match status" value="1"/>
</dbReference>
<feature type="domain" description="Stage VI sporulation protein D N-terminal" evidence="1">
    <location>
        <begin position="7"/>
        <end position="112"/>
    </location>
</feature>
<dbReference type="Proteomes" id="UP000188613">
    <property type="component" value="Unassembled WGS sequence"/>
</dbReference>
<dbReference type="InterPro" id="IPR048862">
    <property type="entry name" value="SPOCS_spoVID_N"/>
</dbReference>
<dbReference type="AlphaFoldDB" id="A0A1V2A959"/>
<organism evidence="2 3">
    <name type="scientific">Domibacillus epiphyticus</name>
    <dbReference type="NCBI Taxonomy" id="1714355"/>
    <lineage>
        <taxon>Bacteria</taxon>
        <taxon>Bacillati</taxon>
        <taxon>Bacillota</taxon>
        <taxon>Bacilli</taxon>
        <taxon>Bacillales</taxon>
        <taxon>Bacillaceae</taxon>
        <taxon>Domibacillus</taxon>
    </lineage>
</organism>
<evidence type="ECO:0000313" key="2">
    <source>
        <dbReference type="EMBL" id="OMP67539.1"/>
    </source>
</evidence>
<sequence length="225" mass="25329">MDDLFFVSIQEDVVFPDGENVEELLSISLDPQVIIEPRKEGTTLTGTIEVTGEYLIDTEEEENIRQFFRHIPVHAFIPPHRQAASDSDIQIHSFDYDVQKPGRLMLTAELAVALVGYQETPVVPQANFNDELPVMEEAALETKSYDEHDKHVVIEEEGLEALSDESPVVEEEASVLVQKGNTEESSIFSWLGERSDQQAQWRFSIEKSGDVELISTQGEAQPPEE</sequence>
<protein>
    <recommendedName>
        <fullName evidence="1">Stage VI sporulation protein D N-terminal domain-containing protein</fullName>
    </recommendedName>
</protein>
<dbReference type="OrthoDB" id="2964987at2"/>
<evidence type="ECO:0000313" key="3">
    <source>
        <dbReference type="Proteomes" id="UP000188613"/>
    </source>
</evidence>
<keyword evidence="3" id="KW-1185">Reference proteome</keyword>
<name>A0A1V2A959_9BACI</name>
<comment type="caution">
    <text evidence="2">The sequence shown here is derived from an EMBL/GenBank/DDBJ whole genome shotgun (WGS) entry which is preliminary data.</text>
</comment>